<comment type="cofactor">
    <cofactor evidence="1">
        <name>Mg(2+)</name>
        <dbReference type="ChEBI" id="CHEBI:18420"/>
    </cofactor>
</comment>
<dbReference type="CDD" id="cd00685">
    <property type="entry name" value="Trans_IPPS_HT"/>
    <property type="match status" value="1"/>
</dbReference>
<dbReference type="Proteomes" id="UP000712007">
    <property type="component" value="Unassembled WGS sequence"/>
</dbReference>
<accession>A0A940DJQ6</accession>
<evidence type="ECO:0000256" key="6">
    <source>
        <dbReference type="RuleBase" id="RU004466"/>
    </source>
</evidence>
<dbReference type="Gene3D" id="1.10.600.10">
    <property type="entry name" value="Farnesyl Diphosphate Synthase"/>
    <property type="match status" value="1"/>
</dbReference>
<dbReference type="PROSITE" id="PS00444">
    <property type="entry name" value="POLYPRENYL_SYNTHASE_2"/>
    <property type="match status" value="1"/>
</dbReference>
<dbReference type="GO" id="GO:0004659">
    <property type="term" value="F:prenyltransferase activity"/>
    <property type="evidence" value="ECO:0007669"/>
    <property type="project" value="InterPro"/>
</dbReference>
<protein>
    <submittedName>
        <fullName evidence="7">Polyprenyl synthetase family protein</fullName>
    </submittedName>
</protein>
<dbReference type="SFLD" id="SFLDS00005">
    <property type="entry name" value="Isoprenoid_Synthase_Type_I"/>
    <property type="match status" value="1"/>
</dbReference>
<evidence type="ECO:0000256" key="2">
    <source>
        <dbReference type="ARBA" id="ARBA00006706"/>
    </source>
</evidence>
<dbReference type="GO" id="GO:0046872">
    <property type="term" value="F:metal ion binding"/>
    <property type="evidence" value="ECO:0007669"/>
    <property type="project" value="UniProtKB-KW"/>
</dbReference>
<dbReference type="SUPFAM" id="SSF48576">
    <property type="entry name" value="Terpenoid synthases"/>
    <property type="match status" value="1"/>
</dbReference>
<dbReference type="InterPro" id="IPR008949">
    <property type="entry name" value="Isoprenoid_synthase_dom_sf"/>
</dbReference>
<organism evidence="7 8">
    <name type="scientific">Candidatus Aphodosoma intestinipullorum</name>
    <dbReference type="NCBI Taxonomy" id="2840674"/>
    <lineage>
        <taxon>Bacteria</taxon>
        <taxon>Pseudomonadati</taxon>
        <taxon>Bacteroidota</taxon>
        <taxon>Bacteroidia</taxon>
        <taxon>Bacteroidales</taxon>
        <taxon>Candidatus Aphodosoma</taxon>
    </lineage>
</organism>
<dbReference type="PANTHER" id="PTHR12001:SF69">
    <property type="entry name" value="ALL TRANS-POLYPRENYL-DIPHOSPHATE SYNTHASE PDSS1"/>
    <property type="match status" value="1"/>
</dbReference>
<dbReference type="PANTHER" id="PTHR12001">
    <property type="entry name" value="GERANYLGERANYL PYROPHOSPHATE SYNTHASE"/>
    <property type="match status" value="1"/>
</dbReference>
<evidence type="ECO:0000256" key="4">
    <source>
        <dbReference type="ARBA" id="ARBA00022723"/>
    </source>
</evidence>
<comment type="caution">
    <text evidence="7">The sequence shown here is derived from an EMBL/GenBank/DDBJ whole genome shotgun (WGS) entry which is preliminary data.</text>
</comment>
<keyword evidence="5" id="KW-0460">Magnesium</keyword>
<evidence type="ECO:0000256" key="1">
    <source>
        <dbReference type="ARBA" id="ARBA00001946"/>
    </source>
</evidence>
<keyword evidence="4" id="KW-0479">Metal-binding</keyword>
<dbReference type="GO" id="GO:0008299">
    <property type="term" value="P:isoprenoid biosynthetic process"/>
    <property type="evidence" value="ECO:0007669"/>
    <property type="project" value="InterPro"/>
</dbReference>
<evidence type="ECO:0000313" key="7">
    <source>
        <dbReference type="EMBL" id="MBO8439923.1"/>
    </source>
</evidence>
<keyword evidence="3 6" id="KW-0808">Transferase</keyword>
<evidence type="ECO:0000313" key="8">
    <source>
        <dbReference type="Proteomes" id="UP000712007"/>
    </source>
</evidence>
<dbReference type="EMBL" id="JADIMV010000077">
    <property type="protein sequence ID" value="MBO8439923.1"/>
    <property type="molecule type" value="Genomic_DNA"/>
</dbReference>
<gene>
    <name evidence="7" type="ORF">IAC51_04655</name>
</gene>
<reference evidence="7" key="2">
    <citation type="journal article" date="2021" name="PeerJ">
        <title>Extensive microbial diversity within the chicken gut microbiome revealed by metagenomics and culture.</title>
        <authorList>
            <person name="Gilroy R."/>
            <person name="Ravi A."/>
            <person name="Getino M."/>
            <person name="Pursley I."/>
            <person name="Horton D.L."/>
            <person name="Alikhan N.F."/>
            <person name="Baker D."/>
            <person name="Gharbi K."/>
            <person name="Hall N."/>
            <person name="Watson M."/>
            <person name="Adriaenssens E.M."/>
            <person name="Foster-Nyarko E."/>
            <person name="Jarju S."/>
            <person name="Secka A."/>
            <person name="Antonio M."/>
            <person name="Oren A."/>
            <person name="Chaudhuri R.R."/>
            <person name="La Ragione R."/>
            <person name="Hildebrand F."/>
            <person name="Pallen M.J."/>
        </authorList>
    </citation>
    <scope>NUCLEOTIDE SEQUENCE</scope>
    <source>
        <strain evidence="7">3924</strain>
    </source>
</reference>
<name>A0A940DJQ6_9BACT</name>
<dbReference type="InterPro" id="IPR033749">
    <property type="entry name" value="Polyprenyl_synt_CS"/>
</dbReference>
<reference evidence="7" key="1">
    <citation type="submission" date="2020-10" db="EMBL/GenBank/DDBJ databases">
        <authorList>
            <person name="Gilroy R."/>
        </authorList>
    </citation>
    <scope>NUCLEOTIDE SEQUENCE</scope>
    <source>
        <strain evidence="7">3924</strain>
    </source>
</reference>
<evidence type="ECO:0000256" key="5">
    <source>
        <dbReference type="ARBA" id="ARBA00022842"/>
    </source>
</evidence>
<comment type="similarity">
    <text evidence="2 6">Belongs to the FPP/GGPP synthase family.</text>
</comment>
<dbReference type="InterPro" id="IPR000092">
    <property type="entry name" value="Polyprenyl_synt"/>
</dbReference>
<dbReference type="Pfam" id="PF00348">
    <property type="entry name" value="polyprenyl_synt"/>
    <property type="match status" value="1"/>
</dbReference>
<dbReference type="AlphaFoldDB" id="A0A940DJQ6"/>
<sequence length="324" mass="36457">MAESIDEIKHSIETELQEFNRIFDSAFTSQDRLLGSALAHLSHRKGKQIRPVIVLLAGMLCGEVNAKTYHAAASLEMLHTASLVHDDVVDNTFSRRRQPSLNAMFDNKTSVLVGDYMLTKAMGFMARTGDMRLIESLTRLCEEITRGEILQIQHAYALPTEEEYIEVIRKKTAVLFSTCGEIAAIAAGADSQQRDAVRIFCDCLGICFQIKDDIFDYTPKADIGKPTFNDIREGKITLPLLYSLRSTGEKEREEILSRISKASDDPTLPETMYELICRMGGMEYAHKRIEQYRTQAIAQLGIFPDCEAKEALVSTLDYVIDRNV</sequence>
<evidence type="ECO:0000256" key="3">
    <source>
        <dbReference type="ARBA" id="ARBA00022679"/>
    </source>
</evidence>
<proteinExistence type="inferred from homology"/>